<evidence type="ECO:0000256" key="1">
    <source>
        <dbReference type="ARBA" id="ARBA00022741"/>
    </source>
</evidence>
<reference evidence="3 4" key="1">
    <citation type="submission" date="2016-02" db="EMBL/GenBank/DDBJ databases">
        <title>Comparative genomic and transcriptomic foundation for Pichia pastoris.</title>
        <authorList>
            <person name="Love K.R."/>
            <person name="Shah K.A."/>
            <person name="Whittaker C.A."/>
            <person name="Wu J."/>
            <person name="Bartlett M.C."/>
            <person name="Ma D."/>
            <person name="Leeson R.L."/>
            <person name="Priest M."/>
            <person name="Young S.K."/>
            <person name="Love J.C."/>
        </authorList>
    </citation>
    <scope>NUCLEOTIDE SEQUENCE [LARGE SCALE GENOMIC DNA]</scope>
    <source>
        <strain evidence="3 4">ATCC 28485</strain>
    </source>
</reference>
<dbReference type="CDD" id="cd01860">
    <property type="entry name" value="Rab5_related"/>
    <property type="match status" value="1"/>
</dbReference>
<keyword evidence="1" id="KW-0547">Nucleotide-binding</keyword>
<dbReference type="InterPro" id="IPR027417">
    <property type="entry name" value="P-loop_NTPase"/>
</dbReference>
<dbReference type="InterPro" id="IPR001806">
    <property type="entry name" value="Small_GTPase"/>
</dbReference>
<dbReference type="SMART" id="SM00173">
    <property type="entry name" value="RAS"/>
    <property type="match status" value="1"/>
</dbReference>
<dbReference type="SMART" id="SM00175">
    <property type="entry name" value="RAB"/>
    <property type="match status" value="1"/>
</dbReference>
<organism evidence="3 4">
    <name type="scientific">Komagataella pastoris</name>
    <name type="common">Yeast</name>
    <name type="synonym">Pichia pastoris</name>
    <dbReference type="NCBI Taxonomy" id="4922"/>
    <lineage>
        <taxon>Eukaryota</taxon>
        <taxon>Fungi</taxon>
        <taxon>Dikarya</taxon>
        <taxon>Ascomycota</taxon>
        <taxon>Saccharomycotina</taxon>
        <taxon>Pichiomycetes</taxon>
        <taxon>Pichiales</taxon>
        <taxon>Pichiaceae</taxon>
        <taxon>Komagataella</taxon>
    </lineage>
</organism>
<protein>
    <submittedName>
        <fullName evidence="3">BA75_00910T0</fullName>
    </submittedName>
</protein>
<dbReference type="PROSITE" id="PS51419">
    <property type="entry name" value="RAB"/>
    <property type="match status" value="1"/>
</dbReference>
<keyword evidence="4" id="KW-1185">Reference proteome</keyword>
<dbReference type="Proteomes" id="UP000094565">
    <property type="component" value="Chromosome 1"/>
</dbReference>
<name>A0A1B2J5N9_PICPA</name>
<evidence type="ECO:0000313" key="4">
    <source>
        <dbReference type="Proteomes" id="UP000094565"/>
    </source>
</evidence>
<dbReference type="SUPFAM" id="SSF52540">
    <property type="entry name" value="P-loop containing nucleoside triphosphate hydrolases"/>
    <property type="match status" value="1"/>
</dbReference>
<dbReference type="AlphaFoldDB" id="A0A1B2J5N9"/>
<dbReference type="EMBL" id="CP014584">
    <property type="protein sequence ID" value="ANZ73298.1"/>
    <property type="molecule type" value="Genomic_DNA"/>
</dbReference>
<dbReference type="PROSITE" id="PS51421">
    <property type="entry name" value="RAS"/>
    <property type="match status" value="1"/>
</dbReference>
<accession>A0A1B2J5N9</accession>
<dbReference type="GO" id="GO:0003924">
    <property type="term" value="F:GTPase activity"/>
    <property type="evidence" value="ECO:0007669"/>
    <property type="project" value="InterPro"/>
</dbReference>
<evidence type="ECO:0000256" key="2">
    <source>
        <dbReference type="SAM" id="MobiDB-lite"/>
    </source>
</evidence>
<feature type="compositionally biased region" description="Polar residues" evidence="2">
    <location>
        <begin position="155"/>
        <end position="166"/>
    </location>
</feature>
<dbReference type="Gene3D" id="3.40.50.300">
    <property type="entry name" value="P-loop containing nucleotide triphosphate hydrolases"/>
    <property type="match status" value="1"/>
</dbReference>
<dbReference type="NCBIfam" id="TIGR00231">
    <property type="entry name" value="small_GTP"/>
    <property type="match status" value="1"/>
</dbReference>
<dbReference type="OrthoDB" id="63533at2759"/>
<dbReference type="SMART" id="SM00174">
    <property type="entry name" value="RHO"/>
    <property type="match status" value="1"/>
</dbReference>
<dbReference type="PRINTS" id="PR00449">
    <property type="entry name" value="RASTRNSFRMNG"/>
</dbReference>
<feature type="region of interest" description="Disordered" evidence="2">
    <location>
        <begin position="146"/>
        <end position="166"/>
    </location>
</feature>
<dbReference type="InterPro" id="IPR005225">
    <property type="entry name" value="Small_GTP-bd"/>
</dbReference>
<gene>
    <name evidence="3" type="ORF">ATY40_BA7500910</name>
</gene>
<evidence type="ECO:0000313" key="3">
    <source>
        <dbReference type="EMBL" id="ANZ73298.1"/>
    </source>
</evidence>
<dbReference type="GO" id="GO:0005525">
    <property type="term" value="F:GTP binding"/>
    <property type="evidence" value="ECO:0007669"/>
    <property type="project" value="InterPro"/>
</dbReference>
<dbReference type="Pfam" id="PF00071">
    <property type="entry name" value="Ras"/>
    <property type="match status" value="1"/>
</dbReference>
<proteinExistence type="predicted"/>
<dbReference type="FunFam" id="3.40.50.300:FF:000808">
    <property type="entry name" value="Small GTP-binding protein, putative"/>
    <property type="match status" value="1"/>
</dbReference>
<sequence length="166" mass="18737">MRESTIGAAFLTQTIQLDERTTIKFEIWDTAGQERYKSLAPMYYRNANCALVAYDITQESSLDRAKSWIQELQKQASADIVVALVGNKLDLEAERKVSTKEAKEYADELGLIFKEISAKTGEGIKDVFHSIASRLPVEEKLNSATKRRRNIDLNRPSTNNQESCSC</sequence>
<dbReference type="PANTHER" id="PTHR47978">
    <property type="match status" value="1"/>
</dbReference>